<accession>A0A0F9NSA3</accession>
<protein>
    <submittedName>
        <fullName evidence="1">Uncharacterized protein</fullName>
    </submittedName>
</protein>
<dbReference type="EMBL" id="LAZR01006494">
    <property type="protein sequence ID" value="KKM91725.1"/>
    <property type="molecule type" value="Genomic_DNA"/>
</dbReference>
<evidence type="ECO:0000313" key="1">
    <source>
        <dbReference type="EMBL" id="KKM91725.1"/>
    </source>
</evidence>
<dbReference type="AlphaFoldDB" id="A0A0F9NSA3"/>
<sequence length="72" mass="8003">MGIVAHIYLYCNGDSDYELDCPLNGEEAWSADAGHESRYACKKNAIREGWKFCKPNRAYCPQCKAALAAKGE</sequence>
<comment type="caution">
    <text evidence="1">The sequence shown here is derived from an EMBL/GenBank/DDBJ whole genome shotgun (WGS) entry which is preliminary data.</text>
</comment>
<gene>
    <name evidence="1" type="ORF">LCGC14_1225630</name>
</gene>
<proteinExistence type="predicted"/>
<reference evidence="1" key="1">
    <citation type="journal article" date="2015" name="Nature">
        <title>Complex archaea that bridge the gap between prokaryotes and eukaryotes.</title>
        <authorList>
            <person name="Spang A."/>
            <person name="Saw J.H."/>
            <person name="Jorgensen S.L."/>
            <person name="Zaremba-Niedzwiedzka K."/>
            <person name="Martijn J."/>
            <person name="Lind A.E."/>
            <person name="van Eijk R."/>
            <person name="Schleper C."/>
            <person name="Guy L."/>
            <person name="Ettema T.J."/>
        </authorList>
    </citation>
    <scope>NUCLEOTIDE SEQUENCE</scope>
</reference>
<name>A0A0F9NSA3_9ZZZZ</name>
<organism evidence="1">
    <name type="scientific">marine sediment metagenome</name>
    <dbReference type="NCBI Taxonomy" id="412755"/>
    <lineage>
        <taxon>unclassified sequences</taxon>
        <taxon>metagenomes</taxon>
        <taxon>ecological metagenomes</taxon>
    </lineage>
</organism>